<feature type="compositionally biased region" description="Polar residues" evidence="1">
    <location>
        <begin position="119"/>
        <end position="128"/>
    </location>
</feature>
<evidence type="ECO:0000313" key="3">
    <source>
        <dbReference type="EMBL" id="MDQ0252723.1"/>
    </source>
</evidence>
<feature type="compositionally biased region" description="Gly residues" evidence="1">
    <location>
        <begin position="91"/>
        <end position="110"/>
    </location>
</feature>
<dbReference type="Proteomes" id="UP001230005">
    <property type="component" value="Unassembled WGS sequence"/>
</dbReference>
<dbReference type="RefSeq" id="WP_307320451.1">
    <property type="nucleotide sequence ID" value="NZ_JAUSUG010000001.1"/>
</dbReference>
<organism evidence="3 4">
    <name type="scientific">Evansella vedderi</name>
    <dbReference type="NCBI Taxonomy" id="38282"/>
    <lineage>
        <taxon>Bacteria</taxon>
        <taxon>Bacillati</taxon>
        <taxon>Bacillota</taxon>
        <taxon>Bacilli</taxon>
        <taxon>Bacillales</taxon>
        <taxon>Bacillaceae</taxon>
        <taxon>Evansella</taxon>
    </lineage>
</organism>
<keyword evidence="2" id="KW-0732">Signal</keyword>
<feature type="region of interest" description="Disordered" evidence="1">
    <location>
        <begin position="69"/>
        <end position="128"/>
    </location>
</feature>
<proteinExistence type="predicted"/>
<protein>
    <submittedName>
        <fullName evidence="3">Uncharacterized protein</fullName>
    </submittedName>
</protein>
<reference evidence="3 4" key="1">
    <citation type="submission" date="2023-07" db="EMBL/GenBank/DDBJ databases">
        <title>Genomic Encyclopedia of Type Strains, Phase IV (KMG-IV): sequencing the most valuable type-strain genomes for metagenomic binning, comparative biology and taxonomic classification.</title>
        <authorList>
            <person name="Goeker M."/>
        </authorList>
    </citation>
    <scope>NUCLEOTIDE SEQUENCE [LARGE SCALE GENOMIC DNA]</scope>
    <source>
        <strain evidence="3 4">DSM 9768</strain>
    </source>
</reference>
<comment type="caution">
    <text evidence="3">The sequence shown here is derived from an EMBL/GenBank/DDBJ whole genome shotgun (WGS) entry which is preliminary data.</text>
</comment>
<dbReference type="InterPro" id="IPR019076">
    <property type="entry name" value="Spore_lipoprot_YhcN/YlaJ-like"/>
</dbReference>
<evidence type="ECO:0000256" key="1">
    <source>
        <dbReference type="SAM" id="MobiDB-lite"/>
    </source>
</evidence>
<feature type="signal peptide" evidence="2">
    <location>
        <begin position="1"/>
        <end position="21"/>
    </location>
</feature>
<evidence type="ECO:0000256" key="2">
    <source>
        <dbReference type="SAM" id="SignalP"/>
    </source>
</evidence>
<dbReference type="EMBL" id="JAUSUG010000001">
    <property type="protein sequence ID" value="MDQ0252723.1"/>
    <property type="molecule type" value="Genomic_DNA"/>
</dbReference>
<accession>A0ABT9ZNB5</accession>
<dbReference type="PROSITE" id="PS51257">
    <property type="entry name" value="PROKAR_LIPOPROTEIN"/>
    <property type="match status" value="1"/>
</dbReference>
<keyword evidence="4" id="KW-1185">Reference proteome</keyword>
<feature type="chain" id="PRO_5047059973" evidence="2">
    <location>
        <begin position="22"/>
        <end position="245"/>
    </location>
</feature>
<gene>
    <name evidence="3" type="ORF">J2S74_000095</name>
</gene>
<sequence length="245" mass="26190">MKKYAVSISIATLLLAGVTGCGNNDPADVGANNFRGPETEQGAVGQTRPFGGAVIDQSRETRTGMFYGQRADQTGQGGNGALSGQGIDQNGRGGNGAFGTQGLGRSGQGQSGRNLGNRTGNNQDQSRMNYHADYDGQTVQRLVDRIESIDGVEEARALIHGDDVIVAVTTEENNVDIRDEIERTASGLANGNNVIVVTDKETIRRIRSMDNQLRGGTPFDQIGTGFSEIMNDLNRETRNATDRNR</sequence>
<dbReference type="Pfam" id="PF09580">
    <property type="entry name" value="Spore_YhcN_YlaJ"/>
    <property type="match status" value="1"/>
</dbReference>
<evidence type="ECO:0000313" key="4">
    <source>
        <dbReference type="Proteomes" id="UP001230005"/>
    </source>
</evidence>
<name>A0ABT9ZNB5_9BACI</name>